<dbReference type="RefSeq" id="WP_226953858.1">
    <property type="nucleotide sequence ID" value="NZ_JACDXW010000003.1"/>
</dbReference>
<evidence type="ECO:0000256" key="3">
    <source>
        <dbReference type="ARBA" id="ARBA00022801"/>
    </source>
</evidence>
<dbReference type="CDD" id="cd10807">
    <property type="entry name" value="YdjC_like_3"/>
    <property type="match status" value="1"/>
</dbReference>
<organism evidence="6 7">
    <name type="scientific">Mesopusillimonas faecipullorum</name>
    <dbReference type="NCBI Taxonomy" id="2755040"/>
    <lineage>
        <taxon>Bacteria</taxon>
        <taxon>Pseudomonadati</taxon>
        <taxon>Pseudomonadota</taxon>
        <taxon>Betaproteobacteria</taxon>
        <taxon>Burkholderiales</taxon>
        <taxon>Alcaligenaceae</taxon>
        <taxon>Mesopusillimonas</taxon>
    </lineage>
</organism>
<dbReference type="Pfam" id="PF04794">
    <property type="entry name" value="YdjC"/>
    <property type="match status" value="1"/>
</dbReference>
<dbReference type="Gene3D" id="3.20.20.370">
    <property type="entry name" value="Glycoside hydrolase/deacetylase"/>
    <property type="match status" value="1"/>
</dbReference>
<keyword evidence="4" id="KW-0460">Magnesium</keyword>
<evidence type="ECO:0000256" key="4">
    <source>
        <dbReference type="ARBA" id="ARBA00022842"/>
    </source>
</evidence>
<evidence type="ECO:0000256" key="2">
    <source>
        <dbReference type="ARBA" id="ARBA00022723"/>
    </source>
</evidence>
<reference evidence="6 7" key="1">
    <citation type="submission" date="2020-07" db="EMBL/GenBank/DDBJ databases">
        <title>Pusillimonas sp. nov., isolated from poultry manure in Taiwan.</title>
        <authorList>
            <person name="Lin S.-Y."/>
            <person name="Tang Y.-S."/>
            <person name="Young C.-C."/>
        </authorList>
    </citation>
    <scope>NUCLEOTIDE SEQUENCE [LARGE SCALE GENOMIC DNA]</scope>
    <source>
        <strain evidence="6 7">CC-YST705</strain>
    </source>
</reference>
<dbReference type="InterPro" id="IPR011330">
    <property type="entry name" value="Glyco_hydro/deAcase_b/a-brl"/>
</dbReference>
<evidence type="ECO:0000313" key="6">
    <source>
        <dbReference type="EMBL" id="MCB5363513.1"/>
    </source>
</evidence>
<keyword evidence="3" id="KW-0378">Hydrolase</keyword>
<keyword evidence="7" id="KW-1185">Reference proteome</keyword>
<dbReference type="SUPFAM" id="SSF88713">
    <property type="entry name" value="Glycoside hydrolase/deacetylase"/>
    <property type="match status" value="1"/>
</dbReference>
<dbReference type="Proteomes" id="UP000776983">
    <property type="component" value="Unassembled WGS sequence"/>
</dbReference>
<protein>
    <submittedName>
        <fullName evidence="6">ChbG/HpnK family deacetylase</fullName>
    </submittedName>
</protein>
<sequence length="277" mass="30378">MGGQQAAKHIIICADDFGMNSAVNQGVLELARLGRLNATSCLVDGPQFGADAAALRDSGLSAGLHLNFTEPYPAAALIHPLGTLIRKAYLRRLNPRLLRDQIARQFDRYEDLMQQAPDFVDGHQHVHQLPQIREALLGELARRYAAHPPWLRCTTALPVTGLPLSYRFKAAVIQTLGAGALGRLVKGRLPLSRSLTGVYDFQGGEASYARLLKAWLSQMREGDLLMCHPASHIMQGDILGEQRVAEFRVLAAPETGQHLARLGLTLTLPRRLACPYP</sequence>
<dbReference type="PANTHER" id="PTHR31609">
    <property type="entry name" value="YDJC DEACETYLASE FAMILY MEMBER"/>
    <property type="match status" value="1"/>
</dbReference>
<keyword evidence="5" id="KW-0119">Carbohydrate metabolism</keyword>
<evidence type="ECO:0000256" key="1">
    <source>
        <dbReference type="ARBA" id="ARBA00001946"/>
    </source>
</evidence>
<dbReference type="InterPro" id="IPR006879">
    <property type="entry name" value="YdjC-like"/>
</dbReference>
<dbReference type="EMBL" id="JACDXW010000003">
    <property type="protein sequence ID" value="MCB5363513.1"/>
    <property type="molecule type" value="Genomic_DNA"/>
</dbReference>
<comment type="caution">
    <text evidence="6">The sequence shown here is derived from an EMBL/GenBank/DDBJ whole genome shotgun (WGS) entry which is preliminary data.</text>
</comment>
<evidence type="ECO:0000256" key="5">
    <source>
        <dbReference type="ARBA" id="ARBA00023277"/>
    </source>
</evidence>
<evidence type="ECO:0000313" key="7">
    <source>
        <dbReference type="Proteomes" id="UP000776983"/>
    </source>
</evidence>
<name>A0ABS8CBW2_9BURK</name>
<comment type="cofactor">
    <cofactor evidence="1">
        <name>Mg(2+)</name>
        <dbReference type="ChEBI" id="CHEBI:18420"/>
    </cofactor>
</comment>
<gene>
    <name evidence="6" type="ORF">H0484_07100</name>
</gene>
<keyword evidence="2" id="KW-0479">Metal-binding</keyword>
<proteinExistence type="predicted"/>
<dbReference type="PANTHER" id="PTHR31609:SF1">
    <property type="entry name" value="CARBOHYDRATE DEACETYLASE"/>
    <property type="match status" value="1"/>
</dbReference>
<accession>A0ABS8CBW2</accession>